<evidence type="ECO:0000259" key="8">
    <source>
        <dbReference type="PROSITE" id="PS51831"/>
    </source>
</evidence>
<keyword evidence="2 5" id="KW-0255">Endonuclease</keyword>
<dbReference type="SMART" id="SM00322">
    <property type="entry name" value="KH"/>
    <property type="match status" value="1"/>
</dbReference>
<evidence type="ECO:0000256" key="7">
    <source>
        <dbReference type="SAM" id="Coils"/>
    </source>
</evidence>
<dbReference type="InterPro" id="IPR004087">
    <property type="entry name" value="KH_dom"/>
</dbReference>
<dbReference type="Pfam" id="PF00013">
    <property type="entry name" value="KH_1"/>
    <property type="match status" value="1"/>
</dbReference>
<dbReference type="Pfam" id="PF01966">
    <property type="entry name" value="HD"/>
    <property type="match status" value="1"/>
</dbReference>
<feature type="coiled-coil region" evidence="7">
    <location>
        <begin position="30"/>
        <end position="177"/>
    </location>
</feature>
<dbReference type="GO" id="GO:0016787">
    <property type="term" value="F:hydrolase activity"/>
    <property type="evidence" value="ECO:0007669"/>
    <property type="project" value="UniProtKB-KW"/>
</dbReference>
<evidence type="ECO:0000256" key="5">
    <source>
        <dbReference type="HAMAP-Rule" id="MF_00335"/>
    </source>
</evidence>
<keyword evidence="5" id="KW-0812">Transmembrane</keyword>
<dbReference type="InterPro" id="IPR017705">
    <property type="entry name" value="Ribonuclease_Y"/>
</dbReference>
<dbReference type="Pfam" id="PF12072">
    <property type="entry name" value="RNase_Y_N"/>
    <property type="match status" value="1"/>
</dbReference>
<comment type="similarity">
    <text evidence="5">Belongs to the RNase Y family.</text>
</comment>
<name>A0A2M7B568_9BACT</name>
<dbReference type="SMART" id="SM00471">
    <property type="entry name" value="HDc"/>
    <property type="match status" value="1"/>
</dbReference>
<keyword evidence="5" id="KW-0472">Membrane</keyword>
<reference evidence="10" key="1">
    <citation type="submission" date="2017-09" db="EMBL/GenBank/DDBJ databases">
        <title>Depth-based differentiation of microbial function through sediment-hosted aquifers and enrichment of novel symbionts in the deep terrestrial subsurface.</title>
        <authorList>
            <person name="Probst A.J."/>
            <person name="Ladd B."/>
            <person name="Jarett J.K."/>
            <person name="Geller-Mcgrath D.E."/>
            <person name="Sieber C.M.K."/>
            <person name="Emerson J.B."/>
            <person name="Anantharaman K."/>
            <person name="Thomas B.C."/>
            <person name="Malmstrom R."/>
            <person name="Stieglmeier M."/>
            <person name="Klingl A."/>
            <person name="Woyke T."/>
            <person name="Ryan C.M."/>
            <person name="Banfield J.F."/>
        </authorList>
    </citation>
    <scope>NUCLEOTIDE SEQUENCE [LARGE SCALE GENOMIC DNA]</scope>
</reference>
<organism evidence="9 10">
    <name type="scientific">Candidatus Wolfebacteria bacterium CG03_land_8_20_14_0_80_40_12</name>
    <dbReference type="NCBI Taxonomy" id="1975069"/>
    <lineage>
        <taxon>Bacteria</taxon>
        <taxon>Candidatus Wolfeibacteriota</taxon>
    </lineage>
</organism>
<evidence type="ECO:0000256" key="3">
    <source>
        <dbReference type="ARBA" id="ARBA00022801"/>
    </source>
</evidence>
<dbReference type="EMBL" id="PEVJ01000066">
    <property type="protein sequence ID" value="PIU98192.1"/>
    <property type="molecule type" value="Genomic_DNA"/>
</dbReference>
<evidence type="ECO:0000313" key="10">
    <source>
        <dbReference type="Proteomes" id="UP000228949"/>
    </source>
</evidence>
<dbReference type="AlphaFoldDB" id="A0A2M7B568"/>
<dbReference type="PANTHER" id="PTHR12826">
    <property type="entry name" value="RIBONUCLEASE Y"/>
    <property type="match status" value="1"/>
</dbReference>
<dbReference type="GO" id="GO:0003723">
    <property type="term" value="F:RNA binding"/>
    <property type="evidence" value="ECO:0007669"/>
    <property type="project" value="UniProtKB-UniRule"/>
</dbReference>
<evidence type="ECO:0000256" key="2">
    <source>
        <dbReference type="ARBA" id="ARBA00022759"/>
    </source>
</evidence>
<keyword evidence="5" id="KW-1003">Cell membrane</keyword>
<evidence type="ECO:0000256" key="1">
    <source>
        <dbReference type="ARBA" id="ARBA00022722"/>
    </source>
</evidence>
<dbReference type="SUPFAM" id="SSF54791">
    <property type="entry name" value="Eukaryotic type KH-domain (KH-domain type I)"/>
    <property type="match status" value="1"/>
</dbReference>
<sequence length="509" mass="57749">MIYQNPIFWGVLVLLGGLAAGYFIRQLIAIKAVNSIEQKIKRQIEEAKTKSKEIIFEAQGKAASLLEEVKKEERESKIQFNRLEERLLKKEEQAEWELSNLKRKEAQIASDGEKLKSIRSELEESKQKAMSELERFAGLSETEAKNLLLKNLQDKYREELALAIQKLEKGRKEEIERRAVDIMTTAIQRYGRSHVGEVTTSVFNLENEDLKGKIIGREGRNIRALERATGVEFIIDETPDSVIISSFNPVRREIAKLTLQKLIKDGRIQPAKIEEKVEEAKQELNKKMMEIGESACYEVGIYDLPKEIIQLLGRLHFRTSYGQNILVHSIEAAYLASMIAAELKLDIEAAKKGALLHDIGKAIDHEVQGTHVELGRKILKKYGVADKIIEAMEAHHEEYPFASPEAYVVAAAEAISGARPGARRDTLENYLKRLEELEKIALNFEGVKSVYAISAGRELRIFVTPEKIDDFRALQLAKDIAAKIESELKYPGEIKVNVIREIRAVEYAK</sequence>
<dbReference type="InterPro" id="IPR006675">
    <property type="entry name" value="HDIG_dom"/>
</dbReference>
<dbReference type="GO" id="GO:0004521">
    <property type="term" value="F:RNA endonuclease activity"/>
    <property type="evidence" value="ECO:0007669"/>
    <property type="project" value="UniProtKB-UniRule"/>
</dbReference>
<dbReference type="InterPro" id="IPR036612">
    <property type="entry name" value="KH_dom_type_1_sf"/>
</dbReference>
<protein>
    <recommendedName>
        <fullName evidence="5 6">Ribonuclease Y</fullName>
        <shortName evidence="5">RNase Y</shortName>
        <ecNumber evidence="5 6">3.1.-.-</ecNumber>
    </recommendedName>
</protein>
<dbReference type="Proteomes" id="UP000228949">
    <property type="component" value="Unassembled WGS sequence"/>
</dbReference>
<dbReference type="CDD" id="cd00077">
    <property type="entry name" value="HDc"/>
    <property type="match status" value="1"/>
</dbReference>
<evidence type="ECO:0000256" key="4">
    <source>
        <dbReference type="ARBA" id="ARBA00022884"/>
    </source>
</evidence>
<gene>
    <name evidence="5 9" type="primary">rny</name>
    <name evidence="9" type="ORF">COS61_02740</name>
</gene>
<dbReference type="EC" id="3.1.-.-" evidence="5 6"/>
<keyword evidence="1 5" id="KW-0540">Nuclease</keyword>
<dbReference type="PANTHER" id="PTHR12826:SF15">
    <property type="entry name" value="RIBONUCLEASE Y"/>
    <property type="match status" value="1"/>
</dbReference>
<dbReference type="InterPro" id="IPR022711">
    <property type="entry name" value="RNase_Y_N"/>
</dbReference>
<feature type="transmembrane region" description="Helical" evidence="5">
    <location>
        <begin position="6"/>
        <end position="24"/>
    </location>
</feature>
<keyword evidence="4 5" id="KW-0694">RNA-binding</keyword>
<proteinExistence type="inferred from homology"/>
<dbReference type="CDD" id="cd22431">
    <property type="entry name" value="KH-I_RNaseY"/>
    <property type="match status" value="1"/>
</dbReference>
<dbReference type="NCBIfam" id="TIGR00277">
    <property type="entry name" value="HDIG"/>
    <property type="match status" value="1"/>
</dbReference>
<comment type="function">
    <text evidence="5">Endoribonuclease that initiates mRNA decay.</text>
</comment>
<evidence type="ECO:0000313" key="9">
    <source>
        <dbReference type="EMBL" id="PIU98192.1"/>
    </source>
</evidence>
<keyword evidence="7" id="KW-0175">Coiled coil</keyword>
<feature type="domain" description="HD" evidence="8">
    <location>
        <begin position="325"/>
        <end position="418"/>
    </location>
</feature>
<dbReference type="GO" id="GO:0006402">
    <property type="term" value="P:mRNA catabolic process"/>
    <property type="evidence" value="ECO:0007669"/>
    <property type="project" value="UniProtKB-UniRule"/>
</dbReference>
<dbReference type="SUPFAM" id="SSF109604">
    <property type="entry name" value="HD-domain/PDEase-like"/>
    <property type="match status" value="1"/>
</dbReference>
<dbReference type="NCBIfam" id="TIGR03319">
    <property type="entry name" value="RNase_Y"/>
    <property type="match status" value="1"/>
</dbReference>
<accession>A0A2M7B568</accession>
<dbReference type="Gene3D" id="1.10.3210.10">
    <property type="entry name" value="Hypothetical protein af1432"/>
    <property type="match status" value="1"/>
</dbReference>
<dbReference type="GO" id="GO:0005886">
    <property type="term" value="C:plasma membrane"/>
    <property type="evidence" value="ECO:0007669"/>
    <property type="project" value="UniProtKB-SubCell"/>
</dbReference>
<dbReference type="InterPro" id="IPR003607">
    <property type="entry name" value="HD/PDEase_dom"/>
</dbReference>
<keyword evidence="5" id="KW-1133">Transmembrane helix</keyword>
<dbReference type="HAMAP" id="MF_00335">
    <property type="entry name" value="RNase_Y"/>
    <property type="match status" value="1"/>
</dbReference>
<dbReference type="PROSITE" id="PS51831">
    <property type="entry name" value="HD"/>
    <property type="match status" value="1"/>
</dbReference>
<dbReference type="InterPro" id="IPR006674">
    <property type="entry name" value="HD_domain"/>
</dbReference>
<evidence type="ECO:0000256" key="6">
    <source>
        <dbReference type="NCBIfam" id="TIGR03319"/>
    </source>
</evidence>
<comment type="subcellular location">
    <subcellularLocation>
        <location evidence="5">Cell membrane</location>
        <topology evidence="5">Single-pass membrane protein</topology>
    </subcellularLocation>
</comment>
<keyword evidence="3 5" id="KW-0378">Hydrolase</keyword>
<dbReference type="PROSITE" id="PS50084">
    <property type="entry name" value="KH_TYPE_1"/>
    <property type="match status" value="1"/>
</dbReference>
<dbReference type="InterPro" id="IPR004088">
    <property type="entry name" value="KH_dom_type_1"/>
</dbReference>
<comment type="caution">
    <text evidence="9">The sequence shown here is derived from an EMBL/GenBank/DDBJ whole genome shotgun (WGS) entry which is preliminary data.</text>
</comment>